<evidence type="ECO:0000313" key="3">
    <source>
        <dbReference type="EMBL" id="CAF1204913.1"/>
    </source>
</evidence>
<evidence type="ECO:0000313" key="4">
    <source>
        <dbReference type="Proteomes" id="UP000663854"/>
    </source>
</evidence>
<evidence type="ECO:0000256" key="1">
    <source>
        <dbReference type="SAM" id="SignalP"/>
    </source>
</evidence>
<accession>A0A814KA19</accession>
<name>A0A814KA19_9BILA</name>
<dbReference type="Proteomes" id="UP000663854">
    <property type="component" value="Unassembled WGS sequence"/>
</dbReference>
<sequence length="102" mass="11380">MNCLVLLFIVFIFFPIENILSFPTPIHRSAKSTLCSPNACITEPAFCLCGFEESSNDSCCKFECKLCPINFTIPSITFEIGPLNFFPLNSFNFSGLNFSFLG</sequence>
<organism evidence="2 4">
    <name type="scientific">Rotaria sordida</name>
    <dbReference type="NCBI Taxonomy" id="392033"/>
    <lineage>
        <taxon>Eukaryota</taxon>
        <taxon>Metazoa</taxon>
        <taxon>Spiralia</taxon>
        <taxon>Gnathifera</taxon>
        <taxon>Rotifera</taxon>
        <taxon>Eurotatoria</taxon>
        <taxon>Bdelloidea</taxon>
        <taxon>Philodinida</taxon>
        <taxon>Philodinidae</taxon>
        <taxon>Rotaria</taxon>
    </lineage>
</organism>
<dbReference type="EMBL" id="CAJNOH010000463">
    <property type="protein sequence ID" value="CAF1048149.1"/>
    <property type="molecule type" value="Genomic_DNA"/>
</dbReference>
<feature type="chain" id="PRO_5035601030" evidence="1">
    <location>
        <begin position="22"/>
        <end position="102"/>
    </location>
</feature>
<gene>
    <name evidence="3" type="ORF">JXQ802_LOCUS24632</name>
    <name evidence="2" type="ORF">PYM288_LOCUS17000</name>
</gene>
<keyword evidence="5" id="KW-1185">Reference proteome</keyword>
<comment type="caution">
    <text evidence="2">The sequence shown here is derived from an EMBL/GenBank/DDBJ whole genome shotgun (WGS) entry which is preliminary data.</text>
</comment>
<feature type="signal peptide" evidence="1">
    <location>
        <begin position="1"/>
        <end position="21"/>
    </location>
</feature>
<dbReference type="EMBL" id="CAJNOL010000806">
    <property type="protein sequence ID" value="CAF1204913.1"/>
    <property type="molecule type" value="Genomic_DNA"/>
</dbReference>
<proteinExistence type="predicted"/>
<reference evidence="2" key="1">
    <citation type="submission" date="2021-02" db="EMBL/GenBank/DDBJ databases">
        <authorList>
            <person name="Nowell W R."/>
        </authorList>
    </citation>
    <scope>NUCLEOTIDE SEQUENCE</scope>
</reference>
<evidence type="ECO:0000313" key="5">
    <source>
        <dbReference type="Proteomes" id="UP000663870"/>
    </source>
</evidence>
<keyword evidence="1" id="KW-0732">Signal</keyword>
<dbReference type="AlphaFoldDB" id="A0A814KA19"/>
<dbReference type="Proteomes" id="UP000663870">
    <property type="component" value="Unassembled WGS sequence"/>
</dbReference>
<evidence type="ECO:0000313" key="2">
    <source>
        <dbReference type="EMBL" id="CAF1048149.1"/>
    </source>
</evidence>
<protein>
    <submittedName>
        <fullName evidence="2">Uncharacterized protein</fullName>
    </submittedName>
</protein>